<name>A0A845RJ48_9FIRM</name>
<gene>
    <name evidence="1" type="ORF">D3Z39_08220</name>
</gene>
<evidence type="ECO:0000313" key="2">
    <source>
        <dbReference type="Proteomes" id="UP000446348"/>
    </source>
</evidence>
<protein>
    <submittedName>
        <fullName evidence="1">Uncharacterized protein</fullName>
    </submittedName>
</protein>
<comment type="caution">
    <text evidence="1">The sequence shown here is derived from an EMBL/GenBank/DDBJ whole genome shotgun (WGS) entry which is preliminary data.</text>
</comment>
<organism evidence="1 2">
    <name type="scientific">Anaerotruncus colihominis</name>
    <dbReference type="NCBI Taxonomy" id="169435"/>
    <lineage>
        <taxon>Bacteria</taxon>
        <taxon>Bacillati</taxon>
        <taxon>Bacillota</taxon>
        <taxon>Clostridia</taxon>
        <taxon>Eubacteriales</taxon>
        <taxon>Oscillospiraceae</taxon>
        <taxon>Anaerotruncus</taxon>
    </lineage>
</organism>
<reference evidence="1 2" key="1">
    <citation type="submission" date="2018-08" db="EMBL/GenBank/DDBJ databases">
        <title>Murine metabolic-syndrome-specific gut microbial biobank.</title>
        <authorList>
            <person name="Liu C."/>
        </authorList>
    </citation>
    <scope>NUCLEOTIDE SEQUENCE [LARGE SCALE GENOMIC DNA]</scope>
    <source>
        <strain evidence="1 2">X69</strain>
    </source>
</reference>
<dbReference type="Proteomes" id="UP000446348">
    <property type="component" value="Unassembled WGS sequence"/>
</dbReference>
<sequence>MVYHRAYKLARPTAWGRLIKGAFMKRNTWLKPVALLVIIFALFQSGKAQRQDFYIRIYQMQGGARGALVKSVEGPLRKADDYAPQINELAGILAPSEAYGGVLDPSGALYEITIGPVDKDKNELIYFVYFQDGRILLRIENSASDTPLYQVAARPPEALLTYIDS</sequence>
<dbReference type="EMBL" id="QXWZ01000012">
    <property type="protein sequence ID" value="NBI78855.1"/>
    <property type="molecule type" value="Genomic_DNA"/>
</dbReference>
<accession>A0A845RJ48</accession>
<proteinExistence type="predicted"/>
<evidence type="ECO:0000313" key="1">
    <source>
        <dbReference type="EMBL" id="NBI78855.1"/>
    </source>
</evidence>
<dbReference type="AlphaFoldDB" id="A0A845RJ48"/>